<accession>A0A9P5CK50</accession>
<dbReference type="GeneID" id="63842881"/>
<dbReference type="AlphaFoldDB" id="A0A9P5CK50"/>
<sequence length="245" mass="28301">MTLDILSVKAQEVRAKITSQLYYQNDIITNPTYGKSQPLTKKKMVFHPNDIDCSFSVPNPEETSPNEMSQSSTIKINLDAQQSPLKLSRRAQKSYMFTMDNATSPQFRKDPTKRTAPNSIKTNCKRRLRAENKNKYNPNNEIPAPGRLALPNKEILTRYRARKLASMAPYKRVWDKASSRTQFHAMRINHGVRGEREHAGNWIEAEWRWPRRGDEAVPDIIVTTPKGETRYLHDPEEGRMRTFVA</sequence>
<dbReference type="RefSeq" id="XP_040772667.1">
    <property type="nucleotide sequence ID" value="XM_040925752.1"/>
</dbReference>
<dbReference type="EMBL" id="MU032351">
    <property type="protein sequence ID" value="KAF3761688.1"/>
    <property type="molecule type" value="Genomic_DNA"/>
</dbReference>
<organism evidence="1 2">
    <name type="scientific">Cryphonectria parasitica (strain ATCC 38755 / EP155)</name>
    <dbReference type="NCBI Taxonomy" id="660469"/>
    <lineage>
        <taxon>Eukaryota</taxon>
        <taxon>Fungi</taxon>
        <taxon>Dikarya</taxon>
        <taxon>Ascomycota</taxon>
        <taxon>Pezizomycotina</taxon>
        <taxon>Sordariomycetes</taxon>
        <taxon>Sordariomycetidae</taxon>
        <taxon>Diaporthales</taxon>
        <taxon>Cryphonectriaceae</taxon>
        <taxon>Cryphonectria-Endothia species complex</taxon>
        <taxon>Cryphonectria</taxon>
    </lineage>
</organism>
<protein>
    <submittedName>
        <fullName evidence="1">Uncharacterized protein</fullName>
    </submittedName>
</protein>
<reference evidence="1" key="1">
    <citation type="journal article" date="2020" name="Phytopathology">
        <title>Genome sequence of the chestnut blight fungus Cryphonectria parasitica EP155: A fundamental resource for an archetypical invasive plant pathogen.</title>
        <authorList>
            <person name="Crouch J.A."/>
            <person name="Dawe A."/>
            <person name="Aerts A."/>
            <person name="Barry K."/>
            <person name="Churchill A.C.L."/>
            <person name="Grimwood J."/>
            <person name="Hillman B."/>
            <person name="Milgroom M.G."/>
            <person name="Pangilinan J."/>
            <person name="Smith M."/>
            <person name="Salamov A."/>
            <person name="Schmutz J."/>
            <person name="Yadav J."/>
            <person name="Grigoriev I.V."/>
            <person name="Nuss D."/>
        </authorList>
    </citation>
    <scope>NUCLEOTIDE SEQUENCE</scope>
    <source>
        <strain evidence="1">EP155</strain>
    </source>
</reference>
<proteinExistence type="predicted"/>
<evidence type="ECO:0000313" key="2">
    <source>
        <dbReference type="Proteomes" id="UP000803844"/>
    </source>
</evidence>
<evidence type="ECO:0000313" key="1">
    <source>
        <dbReference type="EMBL" id="KAF3761688.1"/>
    </source>
</evidence>
<comment type="caution">
    <text evidence="1">The sequence shown here is derived from an EMBL/GenBank/DDBJ whole genome shotgun (WGS) entry which is preliminary data.</text>
</comment>
<dbReference type="Proteomes" id="UP000803844">
    <property type="component" value="Unassembled WGS sequence"/>
</dbReference>
<keyword evidence="2" id="KW-1185">Reference proteome</keyword>
<gene>
    <name evidence="1" type="ORF">M406DRAFT_74632</name>
</gene>
<name>A0A9P5CK50_CRYP1</name>